<dbReference type="GO" id="GO:0004776">
    <property type="term" value="F:succinate-CoA ligase (GDP-forming) activity"/>
    <property type="evidence" value="ECO:0007669"/>
    <property type="project" value="TreeGrafter"/>
</dbReference>
<dbReference type="Pfam" id="PF00549">
    <property type="entry name" value="Ligase_CoA"/>
    <property type="match status" value="2"/>
</dbReference>
<accession>A0A9W8YWT8</accession>
<dbReference type="InterPro" id="IPR016102">
    <property type="entry name" value="Succinyl-CoA_synth-like"/>
</dbReference>
<dbReference type="FunFam" id="3.40.50.720:FF:000340">
    <property type="entry name" value="Succinyl-CoA synthetase subunit alpha"/>
    <property type="match status" value="1"/>
</dbReference>
<dbReference type="EMBL" id="JAPEVB010000002">
    <property type="protein sequence ID" value="KAJ4394294.1"/>
    <property type="molecule type" value="Genomic_DNA"/>
</dbReference>
<feature type="domain" description="CoA-binding" evidence="2">
    <location>
        <begin position="40"/>
        <end position="134"/>
    </location>
</feature>
<evidence type="ECO:0000256" key="1">
    <source>
        <dbReference type="SAM" id="MobiDB-lite"/>
    </source>
</evidence>
<name>A0A9W8YWT8_9PEZI</name>
<dbReference type="Gene3D" id="3.40.50.720">
    <property type="entry name" value="NAD(P)-binding Rossmann-like Domain"/>
    <property type="match status" value="1"/>
</dbReference>
<dbReference type="Pfam" id="PF02629">
    <property type="entry name" value="CoA_binding"/>
    <property type="match status" value="1"/>
</dbReference>
<evidence type="ECO:0000313" key="4">
    <source>
        <dbReference type="Proteomes" id="UP001140453"/>
    </source>
</evidence>
<comment type="caution">
    <text evidence="3">The sequence shown here is derived from an EMBL/GenBank/DDBJ whole genome shotgun (WGS) entry which is preliminary data.</text>
</comment>
<reference evidence="3" key="1">
    <citation type="submission" date="2022-10" db="EMBL/GenBank/DDBJ databases">
        <title>Tapping the CABI collections for fungal endophytes: first genome assemblies for Collariella, Neodidymelliopsis, Ascochyta clinopodiicola, Didymella pomorum, Didymosphaeria variabile, Neocosmospora piperis and Neocucurbitaria cava.</title>
        <authorList>
            <person name="Hill R."/>
        </authorList>
    </citation>
    <scope>NUCLEOTIDE SEQUENCE</scope>
    <source>
        <strain evidence="3">IMI 355082</strain>
    </source>
</reference>
<keyword evidence="4" id="KW-1185">Reference proteome</keyword>
<dbReference type="Gene3D" id="3.40.50.261">
    <property type="entry name" value="Succinyl-CoA synthetase domains"/>
    <property type="match status" value="2"/>
</dbReference>
<dbReference type="InterPro" id="IPR003781">
    <property type="entry name" value="CoA-bd"/>
</dbReference>
<feature type="compositionally biased region" description="Polar residues" evidence="1">
    <location>
        <begin position="352"/>
        <end position="364"/>
    </location>
</feature>
<dbReference type="GO" id="GO:0005739">
    <property type="term" value="C:mitochondrion"/>
    <property type="evidence" value="ECO:0007669"/>
    <property type="project" value="TreeGrafter"/>
</dbReference>
<dbReference type="PANTHER" id="PTHR11117">
    <property type="entry name" value="SUCCINYL-COA LIGASE SUBUNIT ALPHA"/>
    <property type="match status" value="1"/>
</dbReference>
<feature type="region of interest" description="Disordered" evidence="1">
    <location>
        <begin position="352"/>
        <end position="413"/>
    </location>
</feature>
<sequence>MQSAVRCRLRHTPCRPTHRLFSTSTPRLDQYATTLDNLRIGSQTRVIFQGFTGRQATANAKESIAWGTNIVGGVTPGREGTHLDLPVLPSVRKAVEELKPDATGIYVPASAAVAAIEEAIEAEVPLIVAVAEHIPLHDMLRIHSMLKTQNRSRLVGPNSPGIISAAEGERCRIGFQPLPCFSAGCVGIAAKSGTLSYETVASTTRAGLGQSLCIGVGGDVLPGTDLVEALKVLTTDPKTKAIALIGEIGGDGEVLAAQWIRDYHNSTPQADRKPIVALVAGRQAPLDRVMGHAGAFWLPGEATAKQKVDALAAVGVTMVNHPAKFGEALKHRLGLNSEESFKANNVELQDGAQYSSRDSFTSASLGEKRAQQQPQQQHRRELHTSARTCLSSQARPTTLSSSRALQPQQTRSLHLDRSASIQLFKEGMSDATGKLLQLDQNPCRYLSLSMDRASRSQCITTGLIQSEGAWKVPAIFNKILLPSGRNDIMELDLQEFDKVCEAVINHLKIEATAEHDQPVRKTRGLLRDMAKVFKEKEAKVVSMQFGTLWHGGSTQHFVHDFRIELDDATLKSGGRLQDVHETYVAVEQRDPGAAEAEKDGIVYHRLNPASPLHNIGTLVNGAGLAMNTVDALADHGGLAANFLDTGGKATAETVRKSFEIILRDERVKVIFVNIFGGLTLGDMIARGIILAFKEVGIQVPVVVRIRGTNEAEGQKIIAESGLPLFAFDDFEQAAEKAIQLADEAEMKAGG</sequence>
<feature type="compositionally biased region" description="Polar residues" evidence="1">
    <location>
        <begin position="385"/>
        <end position="412"/>
    </location>
</feature>
<dbReference type="GO" id="GO:0004775">
    <property type="term" value="F:succinate-CoA ligase (ADP-forming) activity"/>
    <property type="evidence" value="ECO:0007669"/>
    <property type="project" value="TreeGrafter"/>
</dbReference>
<evidence type="ECO:0000259" key="2">
    <source>
        <dbReference type="SMART" id="SM00881"/>
    </source>
</evidence>
<dbReference type="SMART" id="SM00881">
    <property type="entry name" value="CoA_binding"/>
    <property type="match status" value="1"/>
</dbReference>
<organism evidence="3 4">
    <name type="scientific">Gnomoniopsis smithogilvyi</name>
    <dbReference type="NCBI Taxonomy" id="1191159"/>
    <lineage>
        <taxon>Eukaryota</taxon>
        <taxon>Fungi</taxon>
        <taxon>Dikarya</taxon>
        <taxon>Ascomycota</taxon>
        <taxon>Pezizomycotina</taxon>
        <taxon>Sordariomycetes</taxon>
        <taxon>Sordariomycetidae</taxon>
        <taxon>Diaporthales</taxon>
        <taxon>Gnomoniaceae</taxon>
        <taxon>Gnomoniopsis</taxon>
    </lineage>
</organism>
<evidence type="ECO:0000313" key="3">
    <source>
        <dbReference type="EMBL" id="KAJ4394294.1"/>
    </source>
</evidence>
<dbReference type="OrthoDB" id="1664372at2759"/>
<dbReference type="GO" id="GO:0006099">
    <property type="term" value="P:tricarboxylic acid cycle"/>
    <property type="evidence" value="ECO:0007669"/>
    <property type="project" value="TreeGrafter"/>
</dbReference>
<protein>
    <recommendedName>
        <fullName evidence="2">CoA-binding domain-containing protein</fullName>
    </recommendedName>
</protein>
<gene>
    <name evidence="3" type="ORF">N0V93_003511</name>
</gene>
<dbReference type="PRINTS" id="PR01798">
    <property type="entry name" value="SCOASYNTHASE"/>
</dbReference>
<dbReference type="FunFam" id="3.40.50.261:FF:000001">
    <property type="entry name" value="Succinate--CoA ligase [ADP-forming] subunit beta"/>
    <property type="match status" value="1"/>
</dbReference>
<dbReference type="AlphaFoldDB" id="A0A9W8YWT8"/>
<dbReference type="SUPFAM" id="SSF52210">
    <property type="entry name" value="Succinyl-CoA synthetase domains"/>
    <property type="match status" value="2"/>
</dbReference>
<dbReference type="PANTHER" id="PTHR11117:SF6">
    <property type="entry name" value="SYNTHETASE SUBUNIT ALPHA, PUTATIVE (AFU_ORTHOLOGUE AFUA_1G10830)-RELATED"/>
    <property type="match status" value="1"/>
</dbReference>
<dbReference type="SUPFAM" id="SSF51735">
    <property type="entry name" value="NAD(P)-binding Rossmann-fold domains"/>
    <property type="match status" value="1"/>
</dbReference>
<dbReference type="InterPro" id="IPR005811">
    <property type="entry name" value="SUCC_ACL_C"/>
</dbReference>
<dbReference type="GO" id="GO:0009361">
    <property type="term" value="C:succinate-CoA ligase complex (ADP-forming)"/>
    <property type="evidence" value="ECO:0007669"/>
    <property type="project" value="TreeGrafter"/>
</dbReference>
<proteinExistence type="predicted"/>
<dbReference type="InterPro" id="IPR036291">
    <property type="entry name" value="NAD(P)-bd_dom_sf"/>
</dbReference>
<dbReference type="Proteomes" id="UP001140453">
    <property type="component" value="Unassembled WGS sequence"/>
</dbReference>